<evidence type="ECO:0000313" key="3">
    <source>
        <dbReference type="EMBL" id="MPL87251.1"/>
    </source>
</evidence>
<organism evidence="3">
    <name type="scientific">bioreactor metagenome</name>
    <dbReference type="NCBI Taxonomy" id="1076179"/>
    <lineage>
        <taxon>unclassified sequences</taxon>
        <taxon>metagenomes</taxon>
        <taxon>ecological metagenomes</taxon>
    </lineage>
</organism>
<dbReference type="AlphaFoldDB" id="A0A644V7S3"/>
<dbReference type="InterPro" id="IPR031304">
    <property type="entry name" value="SLT_2"/>
</dbReference>
<comment type="caution">
    <text evidence="3">The sequence shown here is derived from an EMBL/GenBank/DDBJ whole genome shotgun (WGS) entry which is preliminary data.</text>
</comment>
<name>A0A644V7S3_9ZZZZ</name>
<dbReference type="Gene3D" id="1.10.530.10">
    <property type="match status" value="1"/>
</dbReference>
<dbReference type="SUPFAM" id="SSF53955">
    <property type="entry name" value="Lysozyme-like"/>
    <property type="match status" value="1"/>
</dbReference>
<evidence type="ECO:0000259" key="2">
    <source>
        <dbReference type="Pfam" id="PF13406"/>
    </source>
</evidence>
<dbReference type="Gene3D" id="6.10.250.3150">
    <property type="match status" value="1"/>
</dbReference>
<dbReference type="EMBL" id="VSSQ01000235">
    <property type="protein sequence ID" value="MPL87251.1"/>
    <property type="molecule type" value="Genomic_DNA"/>
</dbReference>
<dbReference type="Pfam" id="PF13406">
    <property type="entry name" value="SLT_2"/>
    <property type="match status" value="1"/>
</dbReference>
<accession>A0A644V7S3</accession>
<proteinExistence type="predicted"/>
<evidence type="ECO:0000256" key="1">
    <source>
        <dbReference type="SAM" id="Coils"/>
    </source>
</evidence>
<reference evidence="3" key="1">
    <citation type="submission" date="2019-08" db="EMBL/GenBank/DDBJ databases">
        <authorList>
            <person name="Kucharzyk K."/>
            <person name="Murdoch R.W."/>
            <person name="Higgins S."/>
            <person name="Loffler F."/>
        </authorList>
    </citation>
    <scope>NUCLEOTIDE SEQUENCE</scope>
</reference>
<dbReference type="InterPro" id="IPR023346">
    <property type="entry name" value="Lysozyme-like_dom_sf"/>
</dbReference>
<sequence>MNKAKIFKYSVLSFFIILLAFSLAFKNANVSFAETKEEERARLQLELAELERQIAEQEKIISTTQAKSATLSRDISLLQSQINKKQLEIKKIDNNINSLAGQISNKDAELGVLSKNLSKQKAALSNALRNMNSFDGIDSFLNLILGSQTISEFFQDADKITSLQDAVNRNLEALRNTTDQVNRVKEGLEEDKDTQLALRTAQRAEQQKIDANKAQKNTLLKETKGEEAVYQKQLAEKKAKAAQIRAALFDFAGGATKAIPFGDALAIAEQAEAKTGVSPAFVLAILTQESALGANVGKCYLSDRTSGAGYNVNTQAQYTNVMKASRDLEPFIKITESLGLDPLKTVVSCPIPSAGGYGGAMGPAQFIASTWQEVAPRIGSVNPWNAKDAIFASSQYLSDIGAANSYASQLKAACRYYGTGGATCSYGRSVMSKVDGIQKDIDYLKQYGG</sequence>
<protein>
    <recommendedName>
        <fullName evidence="2">Transglycosylase SLT domain-containing protein</fullName>
    </recommendedName>
</protein>
<gene>
    <name evidence="3" type="ORF">SDC9_33251</name>
</gene>
<keyword evidence="1" id="KW-0175">Coiled coil</keyword>
<feature type="coiled-coil region" evidence="1">
    <location>
        <begin position="33"/>
        <end position="102"/>
    </location>
</feature>
<feature type="domain" description="Transglycosylase SLT" evidence="2">
    <location>
        <begin position="202"/>
        <end position="401"/>
    </location>
</feature>